<accession>F0ENK5</accession>
<dbReference type="InterPro" id="IPR010992">
    <property type="entry name" value="IHF-like_DNA-bd_dom_sf"/>
</dbReference>
<dbReference type="FunFam" id="4.10.520.10:FF:000001">
    <property type="entry name" value="DNA-binding protein HU"/>
    <property type="match status" value="1"/>
</dbReference>
<dbReference type="SUPFAM" id="SSF47729">
    <property type="entry name" value="IHF-like DNA-binding proteins"/>
    <property type="match status" value="1"/>
</dbReference>
<dbReference type="GO" id="GO:1990103">
    <property type="term" value="C:DnaA-HU complex"/>
    <property type="evidence" value="ECO:0007669"/>
    <property type="project" value="UniProtKB-ARBA"/>
</dbReference>
<dbReference type="GO" id="GO:1990178">
    <property type="term" value="C:HU-DNA complex"/>
    <property type="evidence" value="ECO:0007669"/>
    <property type="project" value="UniProtKB-ARBA"/>
</dbReference>
<dbReference type="GO" id="GO:0042802">
    <property type="term" value="F:identical protein binding"/>
    <property type="evidence" value="ECO:0007669"/>
    <property type="project" value="UniProtKB-ARBA"/>
</dbReference>
<dbReference type="GO" id="GO:0030527">
    <property type="term" value="F:structural constituent of chromatin"/>
    <property type="evidence" value="ECO:0007669"/>
    <property type="project" value="InterPro"/>
</dbReference>
<dbReference type="AlphaFoldDB" id="F0ENK5"/>
<comment type="caution">
    <text evidence="6">The sequence shown here is derived from an EMBL/GenBank/DDBJ whole genome shotgun (WGS) entry which is preliminary data.</text>
</comment>
<comment type="similarity">
    <text evidence="1 5">Belongs to the bacterial histone-like protein family.</text>
</comment>
<dbReference type="InterPro" id="IPR000119">
    <property type="entry name" value="Hist_DNA-bd"/>
</dbReference>
<dbReference type="CDD" id="cd13831">
    <property type="entry name" value="HU"/>
    <property type="match status" value="1"/>
</dbReference>
<dbReference type="HOGENOM" id="CLU_105066_3_1_9"/>
<dbReference type="GO" id="GO:0010467">
    <property type="term" value="P:gene expression"/>
    <property type="evidence" value="ECO:0007669"/>
    <property type="project" value="UniProtKB-ARBA"/>
</dbReference>
<name>F0ENK5_ENTCA</name>
<evidence type="ECO:0000313" key="7">
    <source>
        <dbReference type="Proteomes" id="UP000004835"/>
    </source>
</evidence>
<evidence type="ECO:0000256" key="3">
    <source>
        <dbReference type="ARBA" id="ARBA00023067"/>
    </source>
</evidence>
<reference evidence="6 7" key="1">
    <citation type="submission" date="2011-01" db="EMBL/GenBank/DDBJ databases">
        <authorList>
            <person name="Muzny D."/>
            <person name="Qin X."/>
            <person name="Deng J."/>
            <person name="Jiang H."/>
            <person name="Liu Y."/>
            <person name="Qu J."/>
            <person name="Song X.-Z."/>
            <person name="Zhang L."/>
            <person name="Thornton R."/>
            <person name="Coyle M."/>
            <person name="Francisco L."/>
            <person name="Jackson L."/>
            <person name="Javaid M."/>
            <person name="Korchina V."/>
            <person name="Kovar C."/>
            <person name="Mata R."/>
            <person name="Mathew T."/>
            <person name="Ngo R."/>
            <person name="Nguyen L."/>
            <person name="Nguyen N."/>
            <person name="Okwuonu G."/>
            <person name="Ongeri F."/>
            <person name="Pham C."/>
            <person name="Simmons D."/>
            <person name="Wilczek-Boney K."/>
            <person name="Hale W."/>
            <person name="Jakkamsetti A."/>
            <person name="Pham P."/>
            <person name="Ruth R."/>
            <person name="San Lucas F."/>
            <person name="Warren J."/>
            <person name="Zhang J."/>
            <person name="Zhao Z."/>
            <person name="Zhou C."/>
            <person name="Zhu D."/>
            <person name="Lee S."/>
            <person name="Bess C."/>
            <person name="Blankenburg K."/>
            <person name="Forbes L."/>
            <person name="Fu Q."/>
            <person name="Gubbala S."/>
            <person name="Hirani K."/>
            <person name="Jayaseelan J.C."/>
            <person name="Lara F."/>
            <person name="Munidasa M."/>
            <person name="Palculict T."/>
            <person name="Patil S."/>
            <person name="Pu L.-L."/>
            <person name="Saada N."/>
            <person name="Tang L."/>
            <person name="Weissenberger G."/>
            <person name="Zhu Y."/>
            <person name="Hemphill L."/>
            <person name="Shang Y."/>
            <person name="Youmans B."/>
            <person name="Ayvaz T."/>
            <person name="Ross M."/>
            <person name="Santibanez J."/>
            <person name="Aqrawi P."/>
            <person name="Gross S."/>
            <person name="Joshi V."/>
            <person name="Fowler G."/>
            <person name="Nazareth L."/>
            <person name="Reid J."/>
            <person name="Worley K."/>
            <person name="Petrosino J."/>
            <person name="Highlander S."/>
            <person name="Gibbs R."/>
        </authorList>
    </citation>
    <scope>NUCLEOTIDE SEQUENCE [LARGE SCALE GENOMIC DNA]</scope>
    <source>
        <strain evidence="6 7">ATCC 12755</strain>
    </source>
</reference>
<dbReference type="Proteomes" id="UP000004835">
    <property type="component" value="Unassembled WGS sequence"/>
</dbReference>
<dbReference type="Pfam" id="PF00216">
    <property type="entry name" value="Bac_DNA_binding"/>
    <property type="match status" value="1"/>
</dbReference>
<dbReference type="PANTHER" id="PTHR33175:SF3">
    <property type="entry name" value="DNA-BINDING PROTEIN HU-BETA"/>
    <property type="match status" value="1"/>
</dbReference>
<dbReference type="SMART" id="SM00411">
    <property type="entry name" value="BHL"/>
    <property type="match status" value="1"/>
</dbReference>
<keyword evidence="4 6" id="KW-0238">DNA-binding</keyword>
<organism evidence="6 7">
    <name type="scientific">Enterococcus casseliflavus ATCC 12755</name>
    <dbReference type="NCBI Taxonomy" id="888066"/>
    <lineage>
        <taxon>Bacteria</taxon>
        <taxon>Bacillati</taxon>
        <taxon>Bacillota</taxon>
        <taxon>Bacilli</taxon>
        <taxon>Lactobacillales</taxon>
        <taxon>Enterococcaceae</taxon>
        <taxon>Enterococcus</taxon>
    </lineage>
</organism>
<dbReference type="PANTHER" id="PTHR33175">
    <property type="entry name" value="DNA-BINDING PROTEIN HU"/>
    <property type="match status" value="1"/>
</dbReference>
<sequence>MTSKKYQEVKPSMANKAELIEKVAAATDLTKKDATAAVDAVFSTIQDALANGEKVQLIGFGNFEVRSRAERKGRNPQTGEEIKIPASKVPAFKPGKALKDAVK</sequence>
<evidence type="ECO:0000256" key="2">
    <source>
        <dbReference type="ARBA" id="ARBA00021922"/>
    </source>
</evidence>
<dbReference type="InterPro" id="IPR020816">
    <property type="entry name" value="Histone-like_DNA-bd_CS"/>
</dbReference>
<dbReference type="GO" id="GO:0006270">
    <property type="term" value="P:DNA replication initiation"/>
    <property type="evidence" value="ECO:0007669"/>
    <property type="project" value="UniProtKB-ARBA"/>
</dbReference>
<gene>
    <name evidence="6" type="primary">hup</name>
    <name evidence="6" type="ORF">HMPREF9087_2997</name>
</gene>
<dbReference type="EMBL" id="AEWT01000030">
    <property type="protein sequence ID" value="EGC68407.1"/>
    <property type="molecule type" value="Genomic_DNA"/>
</dbReference>
<dbReference type="PRINTS" id="PR01727">
    <property type="entry name" value="DNABINDINGHU"/>
</dbReference>
<dbReference type="GO" id="GO:0005829">
    <property type="term" value="C:cytosol"/>
    <property type="evidence" value="ECO:0007669"/>
    <property type="project" value="TreeGrafter"/>
</dbReference>
<dbReference type="Gene3D" id="4.10.520.10">
    <property type="entry name" value="IHF-like DNA-binding proteins"/>
    <property type="match status" value="1"/>
</dbReference>
<protein>
    <recommendedName>
        <fullName evidence="2">DNA-binding protein HU</fullName>
    </recommendedName>
</protein>
<evidence type="ECO:0000256" key="5">
    <source>
        <dbReference type="RuleBase" id="RU003939"/>
    </source>
</evidence>
<keyword evidence="3" id="KW-0226">DNA condensation</keyword>
<evidence type="ECO:0000313" key="6">
    <source>
        <dbReference type="EMBL" id="EGC68407.1"/>
    </source>
</evidence>
<evidence type="ECO:0000256" key="4">
    <source>
        <dbReference type="ARBA" id="ARBA00023125"/>
    </source>
</evidence>
<dbReference type="PROSITE" id="PS00045">
    <property type="entry name" value="HISTONE_LIKE"/>
    <property type="match status" value="1"/>
</dbReference>
<dbReference type="GO" id="GO:0003677">
    <property type="term" value="F:DNA binding"/>
    <property type="evidence" value="ECO:0007669"/>
    <property type="project" value="UniProtKB-KW"/>
</dbReference>
<proteinExistence type="inferred from homology"/>
<evidence type="ECO:0000256" key="1">
    <source>
        <dbReference type="ARBA" id="ARBA00010529"/>
    </source>
</evidence>
<dbReference type="GO" id="GO:0030261">
    <property type="term" value="P:chromosome condensation"/>
    <property type="evidence" value="ECO:0007669"/>
    <property type="project" value="UniProtKB-KW"/>
</dbReference>